<dbReference type="Proteomes" id="UP000677054">
    <property type="component" value="Unassembled WGS sequence"/>
</dbReference>
<evidence type="ECO:0000259" key="4">
    <source>
        <dbReference type="PROSITE" id="PS51186"/>
    </source>
</evidence>
<dbReference type="CDD" id="cd04301">
    <property type="entry name" value="NAT_SF"/>
    <property type="match status" value="1"/>
</dbReference>
<feature type="domain" description="N-acetyltransferase" evidence="4">
    <location>
        <begin position="17"/>
        <end position="216"/>
    </location>
</feature>
<organism evidence="5">
    <name type="scientific">Darwinula stevensoni</name>
    <dbReference type="NCBI Taxonomy" id="69355"/>
    <lineage>
        <taxon>Eukaryota</taxon>
        <taxon>Metazoa</taxon>
        <taxon>Ecdysozoa</taxon>
        <taxon>Arthropoda</taxon>
        <taxon>Crustacea</taxon>
        <taxon>Oligostraca</taxon>
        <taxon>Ostracoda</taxon>
        <taxon>Podocopa</taxon>
        <taxon>Podocopida</taxon>
        <taxon>Darwinulocopina</taxon>
        <taxon>Darwinuloidea</taxon>
        <taxon>Darwinulidae</taxon>
        <taxon>Darwinula</taxon>
    </lineage>
</organism>
<dbReference type="InterPro" id="IPR051016">
    <property type="entry name" value="Diverse_Substrate_AcTransf"/>
</dbReference>
<dbReference type="InterPro" id="IPR016181">
    <property type="entry name" value="Acyl_CoA_acyltransferase"/>
</dbReference>
<proteinExistence type="inferred from homology"/>
<dbReference type="InterPro" id="IPR000182">
    <property type="entry name" value="GNAT_dom"/>
</dbReference>
<dbReference type="PANTHER" id="PTHR10545:SF51">
    <property type="entry name" value="THIALYSINE N-EPSILON-ACETYLTRANSFERASE"/>
    <property type="match status" value="1"/>
</dbReference>
<dbReference type="Gene3D" id="3.40.630.30">
    <property type="match status" value="2"/>
</dbReference>
<dbReference type="GO" id="GO:0008080">
    <property type="term" value="F:N-acetyltransferase activity"/>
    <property type="evidence" value="ECO:0007669"/>
    <property type="project" value="TreeGrafter"/>
</dbReference>
<sequence length="216" mass="24232">MVPMTLVERGASMSDGIAIREARRDDCAGIMKLIHELAEFEKIPEEIVITKDTLERDGFGSEHPWFRCWVAEDPAAGLVGFVLFYYTYDTSDGRQAYMEDFFVTASHRGCGVGGRMLGCVAQVFLLLSLRDLFQDFWDFGGFGGCLGFRGVVGFGGRGVPEAEVLARGCTRLSFHVLNWNRDAVDFYVKRGAMDLTRDEDFHVFCFAKHTLEALPK</sequence>
<evidence type="ECO:0000256" key="2">
    <source>
        <dbReference type="ARBA" id="ARBA00022679"/>
    </source>
</evidence>
<comment type="similarity">
    <text evidence="1">Belongs to the acetyltransferase family.</text>
</comment>
<dbReference type="PROSITE" id="PS51186">
    <property type="entry name" value="GNAT"/>
    <property type="match status" value="1"/>
</dbReference>
<keyword evidence="3" id="KW-0012">Acyltransferase</keyword>
<evidence type="ECO:0000256" key="1">
    <source>
        <dbReference type="ARBA" id="ARBA00008694"/>
    </source>
</evidence>
<dbReference type="AlphaFoldDB" id="A0A7R9A6D4"/>
<dbReference type="EMBL" id="CAJPEV010000669">
    <property type="protein sequence ID" value="CAG0887454.1"/>
    <property type="molecule type" value="Genomic_DNA"/>
</dbReference>
<dbReference type="EMBL" id="LR900186">
    <property type="protein sequence ID" value="CAD7244605.1"/>
    <property type="molecule type" value="Genomic_DNA"/>
</dbReference>
<accession>A0A7R9A6D4</accession>
<protein>
    <recommendedName>
        <fullName evidence="4">N-acetyltransferase domain-containing protein</fullName>
    </recommendedName>
</protein>
<dbReference type="OrthoDB" id="7305308at2759"/>
<evidence type="ECO:0000256" key="3">
    <source>
        <dbReference type="ARBA" id="ARBA00023315"/>
    </source>
</evidence>
<keyword evidence="2" id="KW-0808">Transferase</keyword>
<keyword evidence="6" id="KW-1185">Reference proteome</keyword>
<dbReference type="PANTHER" id="PTHR10545">
    <property type="entry name" value="DIAMINE N-ACETYLTRANSFERASE"/>
    <property type="match status" value="1"/>
</dbReference>
<evidence type="ECO:0000313" key="6">
    <source>
        <dbReference type="Proteomes" id="UP000677054"/>
    </source>
</evidence>
<dbReference type="Pfam" id="PF00583">
    <property type="entry name" value="Acetyltransf_1"/>
    <property type="match status" value="1"/>
</dbReference>
<evidence type="ECO:0000313" key="5">
    <source>
        <dbReference type="EMBL" id="CAD7244605.1"/>
    </source>
</evidence>
<name>A0A7R9A6D4_9CRUS</name>
<reference evidence="5" key="1">
    <citation type="submission" date="2020-11" db="EMBL/GenBank/DDBJ databases">
        <authorList>
            <person name="Tran Van P."/>
        </authorList>
    </citation>
    <scope>NUCLEOTIDE SEQUENCE</scope>
</reference>
<dbReference type="SUPFAM" id="SSF55729">
    <property type="entry name" value="Acyl-CoA N-acyltransferases (Nat)"/>
    <property type="match status" value="1"/>
</dbReference>
<gene>
    <name evidence="5" type="ORF">DSTB1V02_LOCUS4499</name>
</gene>